<dbReference type="Pfam" id="PF01546">
    <property type="entry name" value="Peptidase_M20"/>
    <property type="match status" value="1"/>
</dbReference>
<evidence type="ECO:0000256" key="3">
    <source>
        <dbReference type="ARBA" id="ARBA00023285"/>
    </source>
</evidence>
<evidence type="ECO:0000259" key="4">
    <source>
        <dbReference type="Pfam" id="PF07687"/>
    </source>
</evidence>
<name>A0ABM7V8Q3_9PROT</name>
<dbReference type="PANTHER" id="PTHR43808:SF31">
    <property type="entry name" value="N-ACETYL-L-CITRULLINE DEACETYLASE"/>
    <property type="match status" value="1"/>
</dbReference>
<dbReference type="NCBIfam" id="NF009557">
    <property type="entry name" value="PRK13009.1"/>
    <property type="match status" value="1"/>
</dbReference>
<dbReference type="PANTHER" id="PTHR43808">
    <property type="entry name" value="ACETYLORNITHINE DEACETYLASE"/>
    <property type="match status" value="1"/>
</dbReference>
<dbReference type="Gene3D" id="3.40.630.10">
    <property type="entry name" value="Zn peptidases"/>
    <property type="match status" value="2"/>
</dbReference>
<organism evidence="5 6">
    <name type="scientific">Candidatus Hydrogenosomobacter endosymbioticus</name>
    <dbReference type="NCBI Taxonomy" id="2558174"/>
    <lineage>
        <taxon>Bacteria</taxon>
        <taxon>Pseudomonadati</taxon>
        <taxon>Pseudomonadota</taxon>
        <taxon>Alphaproteobacteria</taxon>
        <taxon>Holosporales</taxon>
        <taxon>Holosporaceae</taxon>
        <taxon>Candidatus Hydrogenosomobacter</taxon>
    </lineage>
</organism>
<evidence type="ECO:0000313" key="5">
    <source>
        <dbReference type="EMBL" id="BDB96176.1"/>
    </source>
</evidence>
<dbReference type="Proteomes" id="UP001320209">
    <property type="component" value="Chromosome"/>
</dbReference>
<evidence type="ECO:0000256" key="2">
    <source>
        <dbReference type="ARBA" id="ARBA00022801"/>
    </source>
</evidence>
<dbReference type="SUPFAM" id="SSF53187">
    <property type="entry name" value="Zn-dependent exopeptidases"/>
    <property type="match status" value="1"/>
</dbReference>
<keyword evidence="1" id="KW-0479">Metal-binding</keyword>
<keyword evidence="2" id="KW-0378">Hydrolase</keyword>
<sequence>MIIIDRCPVKSAVSLLSYKSITPNDDGAISDIAHDLRLLGFWCAEKNIEDTANLYAYRSYALRKSKSCYSKPNIRHICFVGHVDVVPPGDLSMWKFDPFTPTVDNGVLYARGAVDMKGAIAAFLSAVCELEDRGFGCCEHSETDEGSGEEKLMVSILLTSDEEGTGTNGIKQMVGWLQKNNYIPDFFLIGEPTGGIFGECVNVGRRGSVCAELVCRGVQGHIAYPHLFDNPISRMLDCLRKLCSIDFDCGLTFPEFQKSRLEVTSIDVGNNAVNVTPEKVFARFGVRFNPLHTCDSICDAISSVCAELAGDHVLSFHKSGEAFFTNDAGLIGFVKSSVGKITCMPRESTDGGTTDGRFLSVLAPVIEFGLPETTMHKVNECVSVLDIEMLKKVYLGMLEELVG</sequence>
<evidence type="ECO:0000256" key="1">
    <source>
        <dbReference type="ARBA" id="ARBA00022723"/>
    </source>
</evidence>
<dbReference type="SUPFAM" id="SSF55031">
    <property type="entry name" value="Bacterial exopeptidase dimerisation domain"/>
    <property type="match status" value="1"/>
</dbReference>
<dbReference type="EMBL" id="AP025225">
    <property type="protein sequence ID" value="BDB96176.1"/>
    <property type="molecule type" value="Genomic_DNA"/>
</dbReference>
<dbReference type="InterPro" id="IPR002933">
    <property type="entry name" value="Peptidase_M20"/>
</dbReference>
<keyword evidence="3" id="KW-0170">Cobalt</keyword>
<reference evidence="5" key="1">
    <citation type="submission" date="2021-10" db="EMBL/GenBank/DDBJ databases">
        <title>Genome Sequence of The Candidatus Hydrogeosomobacter endosymbioticus, an Intracellular Bacterial Symbiont of the Anaerobic Ciliate GW7.</title>
        <authorList>
            <person name="Shiohama Y."/>
            <person name="Shinzato N."/>
        </authorList>
    </citation>
    <scope>NUCLEOTIDE SEQUENCE [LARGE SCALE GENOMIC DNA]</scope>
    <source>
        <strain evidence="5">200920</strain>
    </source>
</reference>
<protein>
    <submittedName>
        <fullName evidence="5">Succinyl-diaminopimelate desuccinylase</fullName>
    </submittedName>
</protein>
<dbReference type="InterPro" id="IPR011650">
    <property type="entry name" value="Peptidase_M20_dimer"/>
</dbReference>
<feature type="domain" description="Peptidase M20 dimerisation" evidence="4">
    <location>
        <begin position="203"/>
        <end position="310"/>
    </location>
</feature>
<accession>A0ABM7V8Q3</accession>
<dbReference type="InterPro" id="IPR050072">
    <property type="entry name" value="Peptidase_M20A"/>
</dbReference>
<dbReference type="RefSeq" id="WP_236865682.1">
    <property type="nucleotide sequence ID" value="NZ_AP025225.1"/>
</dbReference>
<gene>
    <name evidence="5" type="primary">dapE</name>
    <name evidence="5" type="ORF">HYD_3090</name>
</gene>
<dbReference type="Pfam" id="PF07687">
    <property type="entry name" value="M20_dimer"/>
    <property type="match status" value="1"/>
</dbReference>
<keyword evidence="6" id="KW-1185">Reference proteome</keyword>
<proteinExistence type="predicted"/>
<evidence type="ECO:0000313" key="6">
    <source>
        <dbReference type="Proteomes" id="UP001320209"/>
    </source>
</evidence>
<dbReference type="InterPro" id="IPR036264">
    <property type="entry name" value="Bact_exopeptidase_dim_dom"/>
</dbReference>